<evidence type="ECO:0000313" key="2">
    <source>
        <dbReference type="Proteomes" id="UP000194474"/>
    </source>
</evidence>
<name>A0A1Y6FI78_9HYPH</name>
<dbReference type="EMBL" id="FXWK01000001">
    <property type="protein sequence ID" value="SMQ72552.1"/>
    <property type="molecule type" value="Genomic_DNA"/>
</dbReference>
<reference evidence="2" key="1">
    <citation type="submission" date="2017-04" db="EMBL/GenBank/DDBJ databases">
        <authorList>
            <person name="Varghese N."/>
            <person name="Submissions S."/>
        </authorList>
    </citation>
    <scope>NUCLEOTIDE SEQUENCE [LARGE SCALE GENOMIC DNA]</scope>
</reference>
<organism evidence="1 2">
    <name type="scientific">Devosia lucknowensis</name>
    <dbReference type="NCBI Taxonomy" id="1096929"/>
    <lineage>
        <taxon>Bacteria</taxon>
        <taxon>Pseudomonadati</taxon>
        <taxon>Pseudomonadota</taxon>
        <taxon>Alphaproteobacteria</taxon>
        <taxon>Hyphomicrobiales</taxon>
        <taxon>Devosiaceae</taxon>
        <taxon>Devosia</taxon>
    </lineage>
</organism>
<proteinExistence type="predicted"/>
<dbReference type="Proteomes" id="UP000194474">
    <property type="component" value="Unassembled WGS sequence"/>
</dbReference>
<dbReference type="RefSeq" id="WP_086470366.1">
    <property type="nucleotide sequence ID" value="NZ_FXWK01000001.1"/>
</dbReference>
<accession>A0A1Y6FI78</accession>
<keyword evidence="2" id="KW-1185">Reference proteome</keyword>
<dbReference type="OrthoDB" id="7948152at2"/>
<protein>
    <submittedName>
        <fullName evidence="1">Uncharacterized protein</fullName>
    </submittedName>
</protein>
<sequence length="161" mass="17638">MRDFGTALIGDFELRRHQFFAAALLMTLPVQAQDQASDPALVGELMAFHGSKAIVEVMTTHCYETTGLDTVYKDAAANWYLRNISYLDLADRVIARLGGGTEGQLQAAETYGGSQIMTAYNQAPDKNVFCRTFLEQVVGGSLDIDKQLPDILKRAQDISAS</sequence>
<dbReference type="AlphaFoldDB" id="A0A1Y6FI78"/>
<evidence type="ECO:0000313" key="1">
    <source>
        <dbReference type="EMBL" id="SMQ72552.1"/>
    </source>
</evidence>
<gene>
    <name evidence="1" type="ORF">SAMN06295905_2115</name>
</gene>